<dbReference type="EMBL" id="ML992665">
    <property type="protein sequence ID" value="KAF2215973.1"/>
    <property type="molecule type" value="Genomic_DNA"/>
</dbReference>
<feature type="region of interest" description="Disordered" evidence="1">
    <location>
        <begin position="157"/>
        <end position="178"/>
    </location>
</feature>
<evidence type="ECO:0000313" key="3">
    <source>
        <dbReference type="Proteomes" id="UP000799539"/>
    </source>
</evidence>
<feature type="region of interest" description="Disordered" evidence="1">
    <location>
        <begin position="399"/>
        <end position="506"/>
    </location>
</feature>
<name>A0A6A6FR91_9PEZI</name>
<dbReference type="Proteomes" id="UP000799539">
    <property type="component" value="Unassembled WGS sequence"/>
</dbReference>
<dbReference type="OrthoDB" id="5432at2759"/>
<feature type="compositionally biased region" description="Low complexity" evidence="1">
    <location>
        <begin position="492"/>
        <end position="506"/>
    </location>
</feature>
<reference evidence="2" key="1">
    <citation type="journal article" date="2020" name="Stud. Mycol.">
        <title>101 Dothideomycetes genomes: a test case for predicting lifestyles and emergence of pathogens.</title>
        <authorList>
            <person name="Haridas S."/>
            <person name="Albert R."/>
            <person name="Binder M."/>
            <person name="Bloem J."/>
            <person name="Labutti K."/>
            <person name="Salamov A."/>
            <person name="Andreopoulos B."/>
            <person name="Baker S."/>
            <person name="Barry K."/>
            <person name="Bills G."/>
            <person name="Bluhm B."/>
            <person name="Cannon C."/>
            <person name="Castanera R."/>
            <person name="Culley D."/>
            <person name="Daum C."/>
            <person name="Ezra D."/>
            <person name="Gonzalez J."/>
            <person name="Henrissat B."/>
            <person name="Kuo A."/>
            <person name="Liang C."/>
            <person name="Lipzen A."/>
            <person name="Lutzoni F."/>
            <person name="Magnuson J."/>
            <person name="Mondo S."/>
            <person name="Nolan M."/>
            <person name="Ohm R."/>
            <person name="Pangilinan J."/>
            <person name="Park H.-J."/>
            <person name="Ramirez L."/>
            <person name="Alfaro M."/>
            <person name="Sun H."/>
            <person name="Tritt A."/>
            <person name="Yoshinaga Y."/>
            <person name="Zwiers L.-H."/>
            <person name="Turgeon B."/>
            <person name="Goodwin S."/>
            <person name="Spatafora J."/>
            <person name="Crous P."/>
            <person name="Grigoriev I."/>
        </authorList>
    </citation>
    <scope>NUCLEOTIDE SEQUENCE</scope>
    <source>
        <strain evidence="2">SCOH1-5</strain>
    </source>
</reference>
<feature type="region of interest" description="Disordered" evidence="1">
    <location>
        <begin position="519"/>
        <end position="564"/>
    </location>
</feature>
<keyword evidence="3" id="KW-1185">Reference proteome</keyword>
<feature type="compositionally biased region" description="Basic and acidic residues" evidence="1">
    <location>
        <begin position="546"/>
        <end position="563"/>
    </location>
</feature>
<gene>
    <name evidence="2" type="ORF">CERZMDRAFT_104971</name>
</gene>
<feature type="compositionally biased region" description="Polar residues" evidence="1">
    <location>
        <begin position="474"/>
        <end position="486"/>
    </location>
</feature>
<accession>A0A6A6FR91</accession>
<proteinExistence type="predicted"/>
<organism evidence="2 3">
    <name type="scientific">Cercospora zeae-maydis SCOH1-5</name>
    <dbReference type="NCBI Taxonomy" id="717836"/>
    <lineage>
        <taxon>Eukaryota</taxon>
        <taxon>Fungi</taxon>
        <taxon>Dikarya</taxon>
        <taxon>Ascomycota</taxon>
        <taxon>Pezizomycotina</taxon>
        <taxon>Dothideomycetes</taxon>
        <taxon>Dothideomycetidae</taxon>
        <taxon>Mycosphaerellales</taxon>
        <taxon>Mycosphaerellaceae</taxon>
        <taxon>Cercospora</taxon>
    </lineage>
</organism>
<feature type="compositionally biased region" description="Polar residues" evidence="1">
    <location>
        <begin position="423"/>
        <end position="440"/>
    </location>
</feature>
<evidence type="ECO:0000313" key="2">
    <source>
        <dbReference type="EMBL" id="KAF2215973.1"/>
    </source>
</evidence>
<dbReference type="AlphaFoldDB" id="A0A6A6FR91"/>
<evidence type="ECO:0000256" key="1">
    <source>
        <dbReference type="SAM" id="MobiDB-lite"/>
    </source>
</evidence>
<sequence>MAHDAMPPRTASASAAFLPIDVPSPVNGLPGSRAPHSLEEGMSSFDAAEPLQQPPRKVPPLGLNNTNRKLLDFPPVVGSVIQYSNKHLPYRPFPDDVDEIRNKLFHLEQDVLLDSQQISDYWPHMSNVWQRDTAPAKRANGVVMEIWHCRNQRRVERRDKAAEGTAVRRRRKKKDDMLTDPHQCKLRIRLQFYTNHAEGLAEPCGIGFMECKCIPEWAYITRTPRTKKAGYRHEHDLLVLDQYKRSQAIMFFCKLKVEERYSYSAVLKWLREHYAHRTLQVDCVRKQDICNVAQHWRSVHKDVELRQEIPDESDQEKQRNDYLSSIDTTPASQISKALLEVCRQLPQAIDIVIPFLDRPRPAANRSSPITEGADIVIPFPGCELAKQWDQPLQTSENAKAPLQDQTREPHAPATRAQAPQGESPKQTTTHSVAQQHNAFRSSFVRVPGPDQSGEVVHNTTGPTRLLPVAGSGMSPPSSKGWANTGTAGWPRSAAAAPELTAPTPTTTSLLSPALSHALRGVRNNGDAPSGLVGPQRPSWAVPTPKRPADVQPDRPNAKRKAIDDISVQLRNELQSAAK</sequence>
<protein>
    <submittedName>
        <fullName evidence="2">Uncharacterized protein</fullName>
    </submittedName>
</protein>